<dbReference type="Proteomes" id="UP001569963">
    <property type="component" value="Unassembled WGS sequence"/>
</dbReference>
<feature type="transmembrane region" description="Helical" evidence="1">
    <location>
        <begin position="121"/>
        <end position="142"/>
    </location>
</feature>
<protein>
    <submittedName>
        <fullName evidence="2">MFS transporter</fullName>
    </submittedName>
</protein>
<dbReference type="RefSeq" id="WP_371951621.1">
    <property type="nucleotide sequence ID" value="NZ_JAXCEI010000009.1"/>
</dbReference>
<feature type="transmembrane region" description="Helical" evidence="1">
    <location>
        <begin position="38"/>
        <end position="57"/>
    </location>
</feature>
<dbReference type="EMBL" id="JAXCEI010000009">
    <property type="protein sequence ID" value="MFA1541463.1"/>
    <property type="molecule type" value="Genomic_DNA"/>
</dbReference>
<evidence type="ECO:0000313" key="2">
    <source>
        <dbReference type="EMBL" id="MFA1541463.1"/>
    </source>
</evidence>
<comment type="caution">
    <text evidence="2">The sequence shown here is derived from an EMBL/GenBank/DDBJ whole genome shotgun (WGS) entry which is preliminary data.</text>
</comment>
<feature type="transmembrane region" description="Helical" evidence="1">
    <location>
        <begin position="12"/>
        <end position="32"/>
    </location>
</feature>
<keyword evidence="3" id="KW-1185">Reference proteome</keyword>
<keyword evidence="1" id="KW-0472">Membrane</keyword>
<gene>
    <name evidence="2" type="ORF">SM611_21255</name>
</gene>
<sequence length="217" mass="22269">MSEHPPSPWFRIARAVVFATVCVTLAVLGHVLAGGDAVPGWAGMTGFGAVLGVSLMLAGHERSLATILGGLLGGQFALHTLFTQAAPATHHAPAMAHHTPAMHGAMSSGADAMAAPAAHGAASGLVMTLAHCVAALVAAWWLRRGERAAWTVARRVAAAADRPVRLLLALLTVEKAVPPRPVPVVPAPVAGPAVGRVLRHQVVRRGPPPRSRALAHS</sequence>
<evidence type="ECO:0000256" key="1">
    <source>
        <dbReference type="SAM" id="Phobius"/>
    </source>
</evidence>
<accession>A0ABV4QED6</accession>
<organism evidence="2 3">
    <name type="scientific">Actinomadura monticuli</name>
    <dbReference type="NCBI Taxonomy" id="3097367"/>
    <lineage>
        <taxon>Bacteria</taxon>
        <taxon>Bacillati</taxon>
        <taxon>Actinomycetota</taxon>
        <taxon>Actinomycetes</taxon>
        <taxon>Streptosporangiales</taxon>
        <taxon>Thermomonosporaceae</taxon>
        <taxon>Actinomadura</taxon>
    </lineage>
</organism>
<proteinExistence type="predicted"/>
<evidence type="ECO:0000313" key="3">
    <source>
        <dbReference type="Proteomes" id="UP001569963"/>
    </source>
</evidence>
<feature type="transmembrane region" description="Helical" evidence="1">
    <location>
        <begin position="64"/>
        <end position="82"/>
    </location>
</feature>
<reference evidence="2 3" key="1">
    <citation type="submission" date="2023-11" db="EMBL/GenBank/DDBJ databases">
        <title>Actinomadura monticuli sp. nov., isolated from volcanic ash.</title>
        <authorList>
            <person name="Lee S.D."/>
            <person name="Yang H."/>
            <person name="Kim I.S."/>
        </authorList>
    </citation>
    <scope>NUCLEOTIDE SEQUENCE [LARGE SCALE GENOMIC DNA]</scope>
    <source>
        <strain evidence="2 3">DLS-62</strain>
    </source>
</reference>
<name>A0ABV4QED6_9ACTN</name>
<keyword evidence="1" id="KW-0812">Transmembrane</keyword>
<keyword evidence="1" id="KW-1133">Transmembrane helix</keyword>